<sequence length="321" mass="34971">MKNEKNKELGLKLLKDMYLSRKFEEKVQHYFSLGMIHGTTHLSIGEEGAAAGTCEGLEPQDLMYATHRGHSQAICKGIDINLMMAEIFGKVTGVCKGKGGSMHIADKDKGVLGANGIVGAALPLACGSAFAAKRRKEDVVTVAFFGDGASNEGAFHESMNLASVWGLPVLFVCTNNTYGMSTHISKVMKDTDIAKRAIPYGMPAETVDGNDAFAVRECIKKARAYVVANGPMLIVENTYRISGHSKSDGNLYRTKQEINEWKAKNPIDKMRSDLLDAGTCTLNELDAVDQETTELIDKAVQFALDSPYPELDDVYNDVYAL</sequence>
<dbReference type="PANTHER" id="PTHR11516">
    <property type="entry name" value="PYRUVATE DEHYDROGENASE E1 COMPONENT, ALPHA SUBUNIT BACTERIAL AND ORGANELLAR"/>
    <property type="match status" value="1"/>
</dbReference>
<dbReference type="eggNOG" id="COG1071">
    <property type="taxonomic scope" value="Bacteria"/>
</dbReference>
<dbReference type="EC" id="1.1.1.-" evidence="5"/>
<dbReference type="InterPro" id="IPR029061">
    <property type="entry name" value="THDP-binding"/>
</dbReference>
<evidence type="ECO:0000313" key="5">
    <source>
        <dbReference type="EMBL" id="AFA49677.1"/>
    </source>
</evidence>
<dbReference type="RefSeq" id="WP_014357274.1">
    <property type="nucleotide sequence ID" value="NC_016894.1"/>
</dbReference>
<dbReference type="CDD" id="cd02000">
    <property type="entry name" value="TPP_E1_PDC_ADC_BCADC"/>
    <property type="match status" value="1"/>
</dbReference>
<dbReference type="STRING" id="931626.Awo_c29430"/>
<dbReference type="GO" id="GO:0004739">
    <property type="term" value="F:pyruvate dehydrogenase (acetyl-transferring) activity"/>
    <property type="evidence" value="ECO:0007669"/>
    <property type="project" value="TreeGrafter"/>
</dbReference>
<dbReference type="KEGG" id="awo:Awo_c29430"/>
<evidence type="ECO:0000256" key="1">
    <source>
        <dbReference type="ARBA" id="ARBA00001964"/>
    </source>
</evidence>
<evidence type="ECO:0000256" key="3">
    <source>
        <dbReference type="ARBA" id="ARBA00023052"/>
    </source>
</evidence>
<dbReference type="InterPro" id="IPR050642">
    <property type="entry name" value="PDH_E1_Alpha_Subunit"/>
</dbReference>
<dbReference type="Proteomes" id="UP000007177">
    <property type="component" value="Chromosome"/>
</dbReference>
<dbReference type="Gene3D" id="3.40.50.970">
    <property type="match status" value="1"/>
</dbReference>
<accession>H6LHG7</accession>
<dbReference type="GO" id="GO:0006086">
    <property type="term" value="P:pyruvate decarboxylation to acetyl-CoA"/>
    <property type="evidence" value="ECO:0007669"/>
    <property type="project" value="TreeGrafter"/>
</dbReference>
<dbReference type="InterPro" id="IPR001017">
    <property type="entry name" value="DH_E1"/>
</dbReference>
<dbReference type="HOGENOM" id="CLU_029393_5_0_9"/>
<evidence type="ECO:0000313" key="6">
    <source>
        <dbReference type="Proteomes" id="UP000007177"/>
    </source>
</evidence>
<dbReference type="PANTHER" id="PTHR11516:SF60">
    <property type="entry name" value="PYRUVATE DEHYDROGENASE E1 COMPONENT SUBUNIT ALPHA"/>
    <property type="match status" value="1"/>
</dbReference>
<keyword evidence="6" id="KW-1185">Reference proteome</keyword>
<keyword evidence="3" id="KW-0786">Thiamine pyrophosphate</keyword>
<keyword evidence="2 5" id="KW-0560">Oxidoreductase</keyword>
<feature type="domain" description="Dehydrogenase E1 component" evidence="4">
    <location>
        <begin position="16"/>
        <end position="310"/>
    </location>
</feature>
<evidence type="ECO:0000259" key="4">
    <source>
        <dbReference type="Pfam" id="PF00676"/>
    </source>
</evidence>
<dbReference type="Pfam" id="PF00676">
    <property type="entry name" value="E1_dh"/>
    <property type="match status" value="1"/>
</dbReference>
<gene>
    <name evidence="5" type="primary">acoA2</name>
    <name evidence="5" type="ordered locus">Awo_c29430</name>
</gene>
<evidence type="ECO:0000256" key="2">
    <source>
        <dbReference type="ARBA" id="ARBA00023002"/>
    </source>
</evidence>
<reference evidence="5 6" key="2">
    <citation type="journal article" date="2012" name="PLoS ONE">
        <title>An ancient pathway combining carbon dioxide fixation with the generation and utilization of a sodium ion gradient for ATP synthesis.</title>
        <authorList>
            <person name="Poehlein A."/>
            <person name="Schmidt S."/>
            <person name="Kaster A.K."/>
            <person name="Goenrich M."/>
            <person name="Vollmers J."/>
            <person name="Thurmer A."/>
            <person name="Bertsch J."/>
            <person name="Schuchmann K."/>
            <person name="Voigt B."/>
            <person name="Hecker M."/>
            <person name="Daniel R."/>
            <person name="Thauer R.K."/>
            <person name="Gottschalk G."/>
            <person name="Muller V."/>
        </authorList>
    </citation>
    <scope>NUCLEOTIDE SEQUENCE [LARGE SCALE GENOMIC DNA]</scope>
    <source>
        <strain evidence="6">ATCC 29683 / DSM 1030 / JCM 2381 / KCTC 1655 / WB1</strain>
    </source>
</reference>
<dbReference type="AlphaFoldDB" id="H6LHG7"/>
<dbReference type="SUPFAM" id="SSF52518">
    <property type="entry name" value="Thiamin diphosphate-binding fold (THDP-binding)"/>
    <property type="match status" value="1"/>
</dbReference>
<comment type="cofactor">
    <cofactor evidence="1">
        <name>thiamine diphosphate</name>
        <dbReference type="ChEBI" id="CHEBI:58937"/>
    </cofactor>
</comment>
<organism evidence="5 6">
    <name type="scientific">Acetobacterium woodii (strain ATCC 29683 / DSM 1030 / JCM 2381 / KCTC 1655 / WB1)</name>
    <dbReference type="NCBI Taxonomy" id="931626"/>
    <lineage>
        <taxon>Bacteria</taxon>
        <taxon>Bacillati</taxon>
        <taxon>Bacillota</taxon>
        <taxon>Clostridia</taxon>
        <taxon>Eubacteriales</taxon>
        <taxon>Eubacteriaceae</taxon>
        <taxon>Acetobacterium</taxon>
    </lineage>
</organism>
<name>H6LHG7_ACEWD</name>
<dbReference type="EMBL" id="CP002987">
    <property type="protein sequence ID" value="AFA49677.1"/>
    <property type="molecule type" value="Genomic_DNA"/>
</dbReference>
<protein>
    <submittedName>
        <fullName evidence="5">TPP-dependent acetoin dehydrogenase E1 component alpha subunit AcoA2</fullName>
        <ecNumber evidence="5">1.1.1.-</ecNumber>
    </submittedName>
</protein>
<reference evidence="6" key="1">
    <citation type="submission" date="2011-07" db="EMBL/GenBank/DDBJ databases">
        <title>Complete genome sequence of Acetobacterium woodii.</title>
        <authorList>
            <person name="Poehlein A."/>
            <person name="Schmidt S."/>
            <person name="Kaster A.-K."/>
            <person name="Goenrich M."/>
            <person name="Vollmers J."/>
            <person name="Thuermer A."/>
            <person name="Gottschalk G."/>
            <person name="Thauer R.K."/>
            <person name="Daniel R."/>
            <person name="Mueller V."/>
        </authorList>
    </citation>
    <scope>NUCLEOTIDE SEQUENCE [LARGE SCALE GENOMIC DNA]</scope>
    <source>
        <strain evidence="6">ATCC 29683 / DSM 1030 / JCM 2381 / KCTC 1655 / WB1</strain>
    </source>
</reference>
<proteinExistence type="predicted"/>